<dbReference type="Gene3D" id="3.40.1780.10">
    <property type="entry name" value="QueA-like"/>
    <property type="match status" value="2"/>
</dbReference>
<name>A0A3D8IHJ4_9HELI</name>
<evidence type="ECO:0000256" key="5">
    <source>
        <dbReference type="HAMAP-Rule" id="MF_00113"/>
    </source>
</evidence>
<evidence type="ECO:0000256" key="1">
    <source>
        <dbReference type="ARBA" id="ARBA00022490"/>
    </source>
</evidence>
<comment type="catalytic activity">
    <reaction evidence="5">
        <text>7-aminomethyl-7-carbaguanosine(34) in tRNA + S-adenosyl-L-methionine = epoxyqueuosine(34) in tRNA + adenine + L-methionine + 2 H(+)</text>
        <dbReference type="Rhea" id="RHEA:32155"/>
        <dbReference type="Rhea" id="RHEA-COMP:10342"/>
        <dbReference type="Rhea" id="RHEA-COMP:18582"/>
        <dbReference type="ChEBI" id="CHEBI:15378"/>
        <dbReference type="ChEBI" id="CHEBI:16708"/>
        <dbReference type="ChEBI" id="CHEBI:57844"/>
        <dbReference type="ChEBI" id="CHEBI:59789"/>
        <dbReference type="ChEBI" id="CHEBI:82833"/>
        <dbReference type="ChEBI" id="CHEBI:194443"/>
        <dbReference type="EC" id="2.4.99.17"/>
    </reaction>
</comment>
<comment type="caution">
    <text evidence="6">The sequence shown here is derived from an EMBL/GenBank/DDBJ whole genome shotgun (WGS) entry which is preliminary data.</text>
</comment>
<accession>A0A3D8IHJ4</accession>
<comment type="function">
    <text evidence="5">Transfers and isomerizes the ribose moiety from AdoMet to the 7-aminomethyl group of 7-deazaguanine (preQ1-tRNA) to give epoxyqueuosine (oQ-tRNA).</text>
</comment>
<keyword evidence="2 5" id="KW-0808">Transferase</keyword>
<gene>
    <name evidence="5" type="primary">queA</name>
    <name evidence="6" type="ORF">CQA53_08095</name>
</gene>
<dbReference type="Proteomes" id="UP000256379">
    <property type="component" value="Unassembled WGS sequence"/>
</dbReference>
<dbReference type="GO" id="GO:0005737">
    <property type="term" value="C:cytoplasm"/>
    <property type="evidence" value="ECO:0007669"/>
    <property type="project" value="UniProtKB-SubCell"/>
</dbReference>
<dbReference type="UniPathway" id="UPA00392"/>
<evidence type="ECO:0000256" key="3">
    <source>
        <dbReference type="ARBA" id="ARBA00022691"/>
    </source>
</evidence>
<dbReference type="GO" id="GO:0051075">
    <property type="term" value="F:S-adenosylmethionine:tRNA ribosyltransferase-isomerase activity"/>
    <property type="evidence" value="ECO:0007669"/>
    <property type="project" value="UniProtKB-EC"/>
</dbReference>
<dbReference type="NCBIfam" id="NF001140">
    <property type="entry name" value="PRK00147.1"/>
    <property type="match status" value="1"/>
</dbReference>
<evidence type="ECO:0000313" key="7">
    <source>
        <dbReference type="Proteomes" id="UP000256379"/>
    </source>
</evidence>
<comment type="pathway">
    <text evidence="5">tRNA modification; tRNA-queuosine biosynthesis.</text>
</comment>
<proteinExistence type="inferred from homology"/>
<keyword evidence="6" id="KW-0413">Isomerase</keyword>
<dbReference type="InterPro" id="IPR036100">
    <property type="entry name" value="QueA_sf"/>
</dbReference>
<comment type="subunit">
    <text evidence="5">Monomer.</text>
</comment>
<dbReference type="EC" id="2.4.99.17" evidence="5"/>
<evidence type="ECO:0000256" key="2">
    <source>
        <dbReference type="ARBA" id="ARBA00022679"/>
    </source>
</evidence>
<dbReference type="SUPFAM" id="SSF111337">
    <property type="entry name" value="QueA-like"/>
    <property type="match status" value="2"/>
</dbReference>
<dbReference type="EMBL" id="NXLQ01000021">
    <property type="protein sequence ID" value="RDU64051.1"/>
    <property type="molecule type" value="Genomic_DNA"/>
</dbReference>
<keyword evidence="3 5" id="KW-0949">S-adenosyl-L-methionine</keyword>
<dbReference type="PANTHER" id="PTHR30307">
    <property type="entry name" value="S-ADENOSYLMETHIONINE:TRNA RIBOSYLTRANSFERASE-ISOMERASE"/>
    <property type="match status" value="1"/>
</dbReference>
<keyword evidence="7" id="KW-1185">Reference proteome</keyword>
<evidence type="ECO:0000256" key="4">
    <source>
        <dbReference type="ARBA" id="ARBA00022785"/>
    </source>
</evidence>
<dbReference type="InterPro" id="IPR003699">
    <property type="entry name" value="QueA"/>
</dbReference>
<dbReference type="NCBIfam" id="TIGR00113">
    <property type="entry name" value="queA"/>
    <property type="match status" value="1"/>
</dbReference>
<evidence type="ECO:0000313" key="6">
    <source>
        <dbReference type="EMBL" id="RDU64051.1"/>
    </source>
</evidence>
<sequence length="399" mass="46076">MDYQLEAYNFSLPTNLIATNPIYPKEHAKLLVYHNNRITHTTFENLFDFIPKDYLIVLNNTKVLKARLFGYKLSLQSDLVYLQATTHIQQILDSFQSQRKKEIFYHKTLQSSLHLVQIKGRVKIADIFILEGINNIAMQIVGIQENGFKEVIFYSFKDLQILWQLVQNTLEKKNGAYYQAKSQHCCNQDSLFNNHVLHENDVLEILQKYGSVPLPPYIKRKSNIQDEIDYQSIFALHYGSVAAPTASLHFSETMLDYLMSHYSVAFVTLHVGAGTFQPVQTENIIAHKIHSESCYIPHESAKKILESKKILCVGTTAMRSVEWFLQTRQTSGENNIFLHPMNPPQKVKSLLTNFHLPKSSLLMLVSSIIGREKTLEIYEEAIKQQYRFYSYGDGMLIIE</sequence>
<dbReference type="GO" id="GO:0008616">
    <property type="term" value="P:tRNA queuosine(34) biosynthetic process"/>
    <property type="evidence" value="ECO:0007669"/>
    <property type="project" value="UniProtKB-UniRule"/>
</dbReference>
<reference evidence="6 7" key="1">
    <citation type="submission" date="2018-04" db="EMBL/GenBank/DDBJ databases">
        <title>Novel Campyloabacter and Helicobacter Species and Strains.</title>
        <authorList>
            <person name="Mannion A.J."/>
            <person name="Shen Z."/>
            <person name="Fox J.G."/>
        </authorList>
    </citation>
    <scope>NUCLEOTIDE SEQUENCE [LARGE SCALE GENOMIC DNA]</scope>
    <source>
        <strain evidence="6 7">MIT 17-337</strain>
    </source>
</reference>
<comment type="subcellular location">
    <subcellularLocation>
        <location evidence="5">Cytoplasm</location>
    </subcellularLocation>
</comment>
<keyword evidence="1 5" id="KW-0963">Cytoplasm</keyword>
<dbReference type="PANTHER" id="PTHR30307:SF0">
    <property type="entry name" value="S-ADENOSYLMETHIONINE:TRNA RIBOSYLTRANSFERASE-ISOMERASE"/>
    <property type="match status" value="1"/>
</dbReference>
<organism evidence="6 7">
    <name type="scientific">Helicobacter didelphidarum</name>
    <dbReference type="NCBI Taxonomy" id="2040648"/>
    <lineage>
        <taxon>Bacteria</taxon>
        <taxon>Pseudomonadati</taxon>
        <taxon>Campylobacterota</taxon>
        <taxon>Epsilonproteobacteria</taxon>
        <taxon>Campylobacterales</taxon>
        <taxon>Helicobacteraceae</taxon>
        <taxon>Helicobacter</taxon>
    </lineage>
</organism>
<dbReference type="InterPro" id="IPR042118">
    <property type="entry name" value="QueA_dom1"/>
</dbReference>
<keyword evidence="4 5" id="KW-0671">Queuosine biosynthesis</keyword>
<dbReference type="HAMAP" id="MF_00113">
    <property type="entry name" value="QueA"/>
    <property type="match status" value="1"/>
</dbReference>
<dbReference type="Pfam" id="PF02547">
    <property type="entry name" value="Queuosine_synth"/>
    <property type="match status" value="1"/>
</dbReference>
<protein>
    <recommendedName>
        <fullName evidence="5">S-adenosylmethionine:tRNA ribosyltransferase-isomerase</fullName>
        <ecNumber evidence="5">2.4.99.17</ecNumber>
    </recommendedName>
    <alternativeName>
        <fullName evidence="5">Queuosine biosynthesis protein QueA</fullName>
    </alternativeName>
</protein>
<dbReference type="OrthoDB" id="9805933at2"/>
<comment type="similarity">
    <text evidence="5">Belongs to the QueA family.</text>
</comment>
<dbReference type="AlphaFoldDB" id="A0A3D8IHJ4"/>